<protein>
    <submittedName>
        <fullName evidence="2">DUF4868 domain-containing protein</fullName>
    </submittedName>
</protein>
<reference evidence="2" key="3">
    <citation type="submission" date="2019-11" db="EMBL/GenBank/DDBJ databases">
        <title>Complete genome sequence of Vibrio owensii SH-14 isolated from shrimp with acute hepatopancreatic necrosis diease.</title>
        <authorList>
            <person name="Liang X."/>
            <person name="Wang Y."/>
        </authorList>
    </citation>
    <scope>NUCLEOTIDE SEQUENCE</scope>
    <source>
        <strain evidence="2">SH14</strain>
    </source>
</reference>
<evidence type="ECO:0000313" key="1">
    <source>
        <dbReference type="EMBL" id="AYO17173.1"/>
    </source>
</evidence>
<gene>
    <name evidence="2" type="ORF">APZ19_19585</name>
    <name evidence="1" type="ORF">D0812_22575</name>
</gene>
<dbReference type="NCBIfam" id="NF041623">
    <property type="entry name" value="KwaB"/>
    <property type="match status" value="1"/>
</dbReference>
<evidence type="ECO:0000313" key="3">
    <source>
        <dbReference type="Proteomes" id="UP000272136"/>
    </source>
</evidence>
<dbReference type="Proteomes" id="UP000272136">
    <property type="component" value="Chromosome 2"/>
</dbReference>
<dbReference type="AlphaFoldDB" id="A0AAP9KC75"/>
<keyword evidence="3" id="KW-1185">Reference proteome</keyword>
<name>A0AAP9KC75_9VIBR</name>
<evidence type="ECO:0000313" key="4">
    <source>
        <dbReference type="Proteomes" id="UP000390336"/>
    </source>
</evidence>
<reference evidence="2 4" key="1">
    <citation type="journal article" date="2015" name="Genome Announc.">
        <title>Draft Genome Sequence of Vibrio owensii Strain SH-14, Which Causes Shrimp Acute Hepatopancreatic Necrosis Disease.</title>
        <authorList>
            <person name="Liu L."/>
            <person name="Xiao J."/>
            <person name="Xia X."/>
            <person name="Pan Y."/>
            <person name="Yan S."/>
            <person name="Wang Y."/>
        </authorList>
    </citation>
    <scope>NUCLEOTIDE SEQUENCE [LARGE SCALE GENOMIC DNA]</scope>
    <source>
        <strain evidence="2 4">SH14</strain>
    </source>
</reference>
<reference evidence="1 3" key="2">
    <citation type="submission" date="2018-10" db="EMBL/GenBank/DDBJ databases">
        <title>Whole Genome of Vibrio owensii strain 170502, isolated from Acute Hepatopancreatic Necrosis Disease (AHPND) shrimp.</title>
        <authorList>
            <person name="Yan M."/>
            <person name="Wang X."/>
            <person name="Wang Y."/>
        </authorList>
    </citation>
    <scope>NUCLEOTIDE SEQUENCE [LARGE SCALE GENOMIC DNA]</scope>
    <source>
        <strain evidence="1 3">1700302</strain>
    </source>
</reference>
<evidence type="ECO:0000313" key="2">
    <source>
        <dbReference type="EMBL" id="QGH49317.1"/>
    </source>
</evidence>
<dbReference type="EMBL" id="CP033138">
    <property type="protein sequence ID" value="AYO17173.1"/>
    <property type="molecule type" value="Genomic_DNA"/>
</dbReference>
<sequence>MNNAQIKAALQNLSDNCQGIEVFFIDHEDTLFRSDIRNDDLDDARNEFVAATSRKYVTNEQFTTPFLSQHDTRKHALYIFDFDETPAAFGLVDQVYALSPEERQRLPVYEARDNRLAGIKAIILQLKTLDGKKFCFYQHVFGVTILNSGKGVLNLTTHATRVVKLQNDILRVSSNFVFMKLDDTFLIENINTLENQLNFKNVIHQRAADYTEQLVEKCFAEDLDIFLEKVQEDTSFARKVVKVCRHSVVLEQEIDTATLIDFVKQEEEYFSALKFNEEETLFDLKSINRCRKFLELLDDDFLRSPLTQESYIARSKDRLR</sequence>
<dbReference type="Pfam" id="PF16162">
    <property type="entry name" value="KwaB"/>
    <property type="match status" value="1"/>
</dbReference>
<dbReference type="InterPro" id="IPR048119">
    <property type="entry name" value="KwaB"/>
</dbReference>
<accession>A0AAP9KC75</accession>
<dbReference type="InterPro" id="IPR032359">
    <property type="entry name" value="KwaB-like"/>
</dbReference>
<organism evidence="2 4">
    <name type="scientific">Vibrio owensii</name>
    <dbReference type="NCBI Taxonomy" id="696485"/>
    <lineage>
        <taxon>Bacteria</taxon>
        <taxon>Pseudomonadati</taxon>
        <taxon>Pseudomonadota</taxon>
        <taxon>Gammaproteobacteria</taxon>
        <taxon>Vibrionales</taxon>
        <taxon>Vibrionaceae</taxon>
        <taxon>Vibrio</taxon>
    </lineage>
</organism>
<proteinExistence type="predicted"/>
<dbReference type="Proteomes" id="UP000390336">
    <property type="component" value="Chromosome 2"/>
</dbReference>
<dbReference type="RefSeq" id="WP_054823303.1">
    <property type="nucleotide sequence ID" value="NZ_CP033138.1"/>
</dbReference>
<dbReference type="EMBL" id="CP045860">
    <property type="protein sequence ID" value="QGH49317.1"/>
    <property type="molecule type" value="Genomic_DNA"/>
</dbReference>